<feature type="active site" evidence="9">
    <location>
        <position position="248"/>
    </location>
</feature>
<accession>A0A8C5T4U0</accession>
<evidence type="ECO:0000256" key="2">
    <source>
        <dbReference type="ARBA" id="ARBA00009986"/>
    </source>
</evidence>
<dbReference type="InterPro" id="IPR016162">
    <property type="entry name" value="Ald_DH_N"/>
</dbReference>
<dbReference type="PROSITE" id="PS00070">
    <property type="entry name" value="ALDEHYDE_DEHYDR_CYS"/>
    <property type="match status" value="1"/>
</dbReference>
<evidence type="ECO:0000256" key="7">
    <source>
        <dbReference type="ARBA" id="ARBA00039134"/>
    </source>
</evidence>
<name>A0A8C5T4U0_9PASS</name>
<comment type="subunit">
    <text evidence="3">Homotetramer.</text>
</comment>
<comment type="similarity">
    <text evidence="2 10">Belongs to the aldehyde dehydrogenase family.</text>
</comment>
<dbReference type="FunFam" id="3.40.605.10:FF:000050">
    <property type="entry name" value="Aldehyde dehydrogenase, mitochondrial"/>
    <property type="match status" value="1"/>
</dbReference>
<evidence type="ECO:0000259" key="11">
    <source>
        <dbReference type="Pfam" id="PF00171"/>
    </source>
</evidence>
<dbReference type="PANTHER" id="PTHR11699">
    <property type="entry name" value="ALDEHYDE DEHYDROGENASE-RELATED"/>
    <property type="match status" value="1"/>
</dbReference>
<evidence type="ECO:0000256" key="8">
    <source>
        <dbReference type="ARBA" id="ARBA00051505"/>
    </source>
</evidence>
<organism evidence="12 13">
    <name type="scientific">Malurus cyaneus samueli</name>
    <dbReference type="NCBI Taxonomy" id="2593467"/>
    <lineage>
        <taxon>Eukaryota</taxon>
        <taxon>Metazoa</taxon>
        <taxon>Chordata</taxon>
        <taxon>Craniata</taxon>
        <taxon>Vertebrata</taxon>
        <taxon>Euteleostomi</taxon>
        <taxon>Archelosauria</taxon>
        <taxon>Archosauria</taxon>
        <taxon>Dinosauria</taxon>
        <taxon>Saurischia</taxon>
        <taxon>Theropoda</taxon>
        <taxon>Coelurosauria</taxon>
        <taxon>Aves</taxon>
        <taxon>Neognathae</taxon>
        <taxon>Neoaves</taxon>
        <taxon>Telluraves</taxon>
        <taxon>Australaves</taxon>
        <taxon>Passeriformes</taxon>
        <taxon>Meliphagoidea</taxon>
        <taxon>Maluridae</taxon>
        <taxon>Malurus</taxon>
    </lineage>
</organism>
<reference evidence="12" key="1">
    <citation type="submission" date="2025-08" db="UniProtKB">
        <authorList>
            <consortium name="Ensembl"/>
        </authorList>
    </citation>
    <scope>IDENTIFICATION</scope>
</reference>
<dbReference type="FunFam" id="3.40.309.10:FF:000001">
    <property type="entry name" value="Mitochondrial aldehyde dehydrogenase 2"/>
    <property type="match status" value="1"/>
</dbReference>
<reference evidence="12" key="2">
    <citation type="submission" date="2025-09" db="UniProtKB">
        <authorList>
            <consortium name="Ensembl"/>
        </authorList>
    </citation>
    <scope>IDENTIFICATION</scope>
</reference>
<protein>
    <recommendedName>
        <fullName evidence="7">retinal dehydrogenase</fullName>
        <ecNumber evidence="7">1.2.1.36</ecNumber>
    </recommendedName>
</protein>
<keyword evidence="5" id="KW-0520">NAD</keyword>
<feature type="domain" description="Aldehyde dehydrogenase" evidence="11">
    <location>
        <begin position="228"/>
        <end position="456"/>
    </location>
</feature>
<evidence type="ECO:0000313" key="12">
    <source>
        <dbReference type="Ensembl" id="ENSMCSP00000002777.1"/>
    </source>
</evidence>
<comment type="catalytic activity">
    <reaction evidence="8">
        <text>all-trans-retinal + NAD(+) + H2O = all-trans-retinoate + NADH + 2 H(+)</text>
        <dbReference type="Rhea" id="RHEA:42080"/>
        <dbReference type="ChEBI" id="CHEBI:15377"/>
        <dbReference type="ChEBI" id="CHEBI:15378"/>
        <dbReference type="ChEBI" id="CHEBI:17898"/>
        <dbReference type="ChEBI" id="CHEBI:35291"/>
        <dbReference type="ChEBI" id="CHEBI:57540"/>
        <dbReference type="ChEBI" id="CHEBI:57945"/>
        <dbReference type="EC" id="1.2.1.36"/>
    </reaction>
    <physiologicalReaction direction="left-to-right" evidence="8">
        <dbReference type="Rhea" id="RHEA:42081"/>
    </physiologicalReaction>
</comment>
<dbReference type="GO" id="GO:0006629">
    <property type="term" value="P:lipid metabolic process"/>
    <property type="evidence" value="ECO:0007669"/>
    <property type="project" value="UniProtKB-KW"/>
</dbReference>
<dbReference type="GO" id="GO:0001758">
    <property type="term" value="F:retinal dehydrogenase (NAD+) activity"/>
    <property type="evidence" value="ECO:0007669"/>
    <property type="project" value="UniProtKB-EC"/>
</dbReference>
<dbReference type="SUPFAM" id="SSF53720">
    <property type="entry name" value="ALDH-like"/>
    <property type="match status" value="1"/>
</dbReference>
<dbReference type="PROSITE" id="PS00687">
    <property type="entry name" value="ALDEHYDE_DEHYDR_GLU"/>
    <property type="match status" value="1"/>
</dbReference>
<evidence type="ECO:0000256" key="10">
    <source>
        <dbReference type="RuleBase" id="RU003345"/>
    </source>
</evidence>
<keyword evidence="6" id="KW-0443">Lipid metabolism</keyword>
<keyword evidence="4 10" id="KW-0560">Oxidoreductase</keyword>
<evidence type="ECO:0000313" key="13">
    <source>
        <dbReference type="Proteomes" id="UP000694560"/>
    </source>
</evidence>
<evidence type="ECO:0000256" key="6">
    <source>
        <dbReference type="ARBA" id="ARBA00023098"/>
    </source>
</evidence>
<dbReference type="Gene3D" id="3.40.309.10">
    <property type="entry name" value="Aldehyde Dehydrogenase, Chain A, domain 2"/>
    <property type="match status" value="1"/>
</dbReference>
<evidence type="ECO:0000256" key="1">
    <source>
        <dbReference type="ARBA" id="ARBA00004891"/>
    </source>
</evidence>
<dbReference type="Proteomes" id="UP000694560">
    <property type="component" value="Unplaced"/>
</dbReference>
<evidence type="ECO:0000256" key="4">
    <source>
        <dbReference type="ARBA" id="ARBA00023002"/>
    </source>
</evidence>
<dbReference type="InterPro" id="IPR016163">
    <property type="entry name" value="Ald_DH_C"/>
</dbReference>
<dbReference type="Pfam" id="PF00171">
    <property type="entry name" value="Aldedh"/>
    <property type="match status" value="1"/>
</dbReference>
<dbReference type="InterPro" id="IPR016160">
    <property type="entry name" value="Ald_DH_CS_CYS"/>
</dbReference>
<dbReference type="InterPro" id="IPR016161">
    <property type="entry name" value="Ald_DH/histidinol_DH"/>
</dbReference>
<evidence type="ECO:0000256" key="9">
    <source>
        <dbReference type="PROSITE-ProRule" id="PRU10007"/>
    </source>
</evidence>
<dbReference type="InterPro" id="IPR029510">
    <property type="entry name" value="Ald_DH_CS_GLU"/>
</dbReference>
<dbReference type="Gene3D" id="3.40.605.10">
    <property type="entry name" value="Aldehyde Dehydrogenase, Chain A, domain 1"/>
    <property type="match status" value="2"/>
</dbReference>
<dbReference type="InterPro" id="IPR015590">
    <property type="entry name" value="Aldehyde_DH_dom"/>
</dbReference>
<dbReference type="AlphaFoldDB" id="A0A8C5T4U0"/>
<evidence type="ECO:0000256" key="5">
    <source>
        <dbReference type="ARBA" id="ARBA00023027"/>
    </source>
</evidence>
<evidence type="ECO:0000256" key="3">
    <source>
        <dbReference type="ARBA" id="ARBA00011881"/>
    </source>
</evidence>
<sequence length="456" mass="50490">MTSSKIEMPGEVKADPAALMASLHLLPSPTLNLEIKYTKIFINNEWQNSESGRIFPVYNPATGEQICEIQEADKVDTDKAVRAARLAFSLGSVWRRMDASERGHLLDKLADLVERDRAILATMESLNSGKPFLQAFYVDLQGVIKTLRYYAGWADKIHGMTIPVDGDYFTFTRHEPIGVCGQIIPWNFPLLMFAWKIAPALCCGNTVVIKPAEQTPLSALYMGALIKEVGKLIQEAAGRSNLKRVTLELGGKSPNIIFADADLDYAVEQAHQGVFFNQGQCCTAGSRIYVEESIYEEFVRRSVERAKRRVVGSPFDPTTEQGPQIDKKQYNKILELIQSGITEGAKLECGGKGLGRKGFFIEPTVFSNVTDDMRIAKEEIFGPVQEILRFKTMDEVIERANNSDFGLVAAVFTNDINKALTVSSAMQAGTVWINCYNALNAQSPFGGFKMSGNGRE</sequence>
<keyword evidence="13" id="KW-1185">Reference proteome</keyword>
<comment type="pathway">
    <text evidence="1">Cofactor metabolism; retinol metabolism.</text>
</comment>
<dbReference type="EC" id="1.2.1.36" evidence="7"/>
<dbReference type="CDD" id="cd07141">
    <property type="entry name" value="ALDH_F1AB_F2_RALDH1"/>
    <property type="match status" value="1"/>
</dbReference>
<dbReference type="Ensembl" id="ENSMCST00000002841.1">
    <property type="protein sequence ID" value="ENSMCSP00000002777.1"/>
    <property type="gene ID" value="ENSMCSG00000001972.1"/>
</dbReference>
<proteinExistence type="inferred from homology"/>